<organism evidence="1 2">
    <name type="scientific">Aplosporella prunicola CBS 121167</name>
    <dbReference type="NCBI Taxonomy" id="1176127"/>
    <lineage>
        <taxon>Eukaryota</taxon>
        <taxon>Fungi</taxon>
        <taxon>Dikarya</taxon>
        <taxon>Ascomycota</taxon>
        <taxon>Pezizomycotina</taxon>
        <taxon>Dothideomycetes</taxon>
        <taxon>Dothideomycetes incertae sedis</taxon>
        <taxon>Botryosphaeriales</taxon>
        <taxon>Aplosporellaceae</taxon>
        <taxon>Aplosporella</taxon>
    </lineage>
</organism>
<dbReference type="Proteomes" id="UP000799438">
    <property type="component" value="Unassembled WGS sequence"/>
</dbReference>
<dbReference type="EMBL" id="ML995497">
    <property type="protein sequence ID" value="KAF2138370.1"/>
    <property type="molecule type" value="Genomic_DNA"/>
</dbReference>
<proteinExistence type="predicted"/>
<sequence>MAAAWATTKLATPNLAIEPEDRKVVTTLEALLSQALTPHEAATSLATAYEPRLQSGQTDTCTLWSIYCDAIATFGHDEACLARLVDTLLCLGKLPDVRDGAGNPVVWNGSVFWRDVPDFTFWMSESIASPPFMPRNIPPAKRDTAREHRLAMNYAHGTTFAARYLAALDREEYEDEGEARSRRVRDGMRELAREALQAAFGPGQGIEADVQEARVLVPAAATWMLVAGRSLYMACRERFTDTGRREGFSLDGWARWKTAFAGVEEDAGLVRVAGAAVAEMKTLEQEC</sequence>
<name>A0A6A6B2U1_9PEZI</name>
<dbReference type="OrthoDB" id="3350591at2759"/>
<dbReference type="InterPro" id="IPR022085">
    <property type="entry name" value="OpdG"/>
</dbReference>
<evidence type="ECO:0000313" key="2">
    <source>
        <dbReference type="Proteomes" id="UP000799438"/>
    </source>
</evidence>
<dbReference type="AlphaFoldDB" id="A0A6A6B2U1"/>
<keyword evidence="2" id="KW-1185">Reference proteome</keyword>
<accession>A0A6A6B2U1</accession>
<protein>
    <submittedName>
        <fullName evidence="1">Uncharacterized protein</fullName>
    </submittedName>
</protein>
<dbReference type="RefSeq" id="XP_033394083.1">
    <property type="nucleotide sequence ID" value="XM_033542428.1"/>
</dbReference>
<gene>
    <name evidence="1" type="ORF">K452DRAFT_301312</name>
</gene>
<evidence type="ECO:0000313" key="1">
    <source>
        <dbReference type="EMBL" id="KAF2138370.1"/>
    </source>
</evidence>
<dbReference type="GeneID" id="54299925"/>
<reference evidence="1" key="1">
    <citation type="journal article" date="2020" name="Stud. Mycol.">
        <title>101 Dothideomycetes genomes: a test case for predicting lifestyles and emergence of pathogens.</title>
        <authorList>
            <person name="Haridas S."/>
            <person name="Albert R."/>
            <person name="Binder M."/>
            <person name="Bloem J."/>
            <person name="Labutti K."/>
            <person name="Salamov A."/>
            <person name="Andreopoulos B."/>
            <person name="Baker S."/>
            <person name="Barry K."/>
            <person name="Bills G."/>
            <person name="Bluhm B."/>
            <person name="Cannon C."/>
            <person name="Castanera R."/>
            <person name="Culley D."/>
            <person name="Daum C."/>
            <person name="Ezra D."/>
            <person name="Gonzalez J."/>
            <person name="Henrissat B."/>
            <person name="Kuo A."/>
            <person name="Liang C."/>
            <person name="Lipzen A."/>
            <person name="Lutzoni F."/>
            <person name="Magnuson J."/>
            <person name="Mondo S."/>
            <person name="Nolan M."/>
            <person name="Ohm R."/>
            <person name="Pangilinan J."/>
            <person name="Park H.-J."/>
            <person name="Ramirez L."/>
            <person name="Alfaro M."/>
            <person name="Sun H."/>
            <person name="Tritt A."/>
            <person name="Yoshinaga Y."/>
            <person name="Zwiers L.-H."/>
            <person name="Turgeon B."/>
            <person name="Goodwin S."/>
            <person name="Spatafora J."/>
            <person name="Crous P."/>
            <person name="Grigoriev I."/>
        </authorList>
    </citation>
    <scope>NUCLEOTIDE SEQUENCE</scope>
    <source>
        <strain evidence="1">CBS 121167</strain>
    </source>
</reference>
<dbReference type="Pfam" id="PF12311">
    <property type="entry name" value="DUF3632"/>
    <property type="match status" value="1"/>
</dbReference>